<dbReference type="InterPro" id="IPR027417">
    <property type="entry name" value="P-loop_NTPase"/>
</dbReference>
<dbReference type="PANTHER" id="PTHR47959">
    <property type="entry name" value="ATP-DEPENDENT RNA HELICASE RHLE-RELATED"/>
    <property type="match status" value="1"/>
</dbReference>
<organism evidence="6 7">
    <name type="scientific">Opisthorchis felineus</name>
    <dbReference type="NCBI Taxonomy" id="147828"/>
    <lineage>
        <taxon>Eukaryota</taxon>
        <taxon>Metazoa</taxon>
        <taxon>Spiralia</taxon>
        <taxon>Lophotrochozoa</taxon>
        <taxon>Platyhelminthes</taxon>
        <taxon>Trematoda</taxon>
        <taxon>Digenea</taxon>
        <taxon>Opisthorchiida</taxon>
        <taxon>Opisthorchiata</taxon>
        <taxon>Opisthorchiidae</taxon>
        <taxon>Opisthorchis</taxon>
    </lineage>
</organism>
<keyword evidence="1" id="KW-0547">Nucleotide-binding</keyword>
<dbReference type="Proteomes" id="UP000308267">
    <property type="component" value="Unassembled WGS sequence"/>
</dbReference>
<dbReference type="Pfam" id="PF00270">
    <property type="entry name" value="DEAD"/>
    <property type="match status" value="1"/>
</dbReference>
<proteinExistence type="predicted"/>
<comment type="caution">
    <text evidence="6">The sequence shown here is derived from an EMBL/GenBank/DDBJ whole genome shotgun (WGS) entry which is preliminary data.</text>
</comment>
<dbReference type="SUPFAM" id="SSF52540">
    <property type="entry name" value="P-loop containing nucleoside triphosphate hydrolases"/>
    <property type="match status" value="1"/>
</dbReference>
<keyword evidence="3" id="KW-0347">Helicase</keyword>
<dbReference type="Gene3D" id="3.40.50.300">
    <property type="entry name" value="P-loop containing nucleotide triphosphate hydrolases"/>
    <property type="match status" value="1"/>
</dbReference>
<dbReference type="EMBL" id="SJOL01007723">
    <property type="protein sequence ID" value="TGZ62033.1"/>
    <property type="molecule type" value="Genomic_DNA"/>
</dbReference>
<sequence length="148" mass="17141">MDSMKRVVLDEVDRMFNMGFHKDVESTIAHMYEGESRRTSDGKPQILLFSSTMPPWVTSVARRYLSDETHHISFIEEQQNKTALDMTHLAPPCPFQERAATLADVIRTYCTRERSRCIVLYERKKVADELAAHSAMSAECHVFRTLWT</sequence>
<dbReference type="GO" id="GO:0005524">
    <property type="term" value="F:ATP binding"/>
    <property type="evidence" value="ECO:0007669"/>
    <property type="project" value="UniProtKB-KW"/>
</dbReference>
<dbReference type="STRING" id="147828.A0A4S2LF21"/>
<dbReference type="PANTHER" id="PTHR47959:SF19">
    <property type="entry name" value="NUCLEOLAR RNA HELICASE 2-A"/>
    <property type="match status" value="1"/>
</dbReference>
<evidence type="ECO:0000256" key="4">
    <source>
        <dbReference type="ARBA" id="ARBA00022840"/>
    </source>
</evidence>
<accession>A0A4S2LF21</accession>
<name>A0A4S2LF21_OPIFE</name>
<evidence type="ECO:0000259" key="5">
    <source>
        <dbReference type="PROSITE" id="PS51192"/>
    </source>
</evidence>
<evidence type="ECO:0000313" key="6">
    <source>
        <dbReference type="EMBL" id="TGZ62033.1"/>
    </source>
</evidence>
<dbReference type="InterPro" id="IPR050079">
    <property type="entry name" value="DEAD_box_RNA_helicase"/>
</dbReference>
<dbReference type="OrthoDB" id="4255at2759"/>
<dbReference type="InterPro" id="IPR014001">
    <property type="entry name" value="Helicase_ATP-bd"/>
</dbReference>
<keyword evidence="7" id="KW-1185">Reference proteome</keyword>
<reference evidence="6 7" key="1">
    <citation type="journal article" date="2019" name="BMC Genomics">
        <title>New insights from Opisthorchis felineus genome: update on genomics of the epidemiologically important liver flukes.</title>
        <authorList>
            <person name="Ershov N.I."/>
            <person name="Mordvinov V.A."/>
            <person name="Prokhortchouk E.B."/>
            <person name="Pakharukova M.Y."/>
            <person name="Gunbin K.V."/>
            <person name="Ustyantsev K."/>
            <person name="Genaev M.A."/>
            <person name="Blinov A.G."/>
            <person name="Mazur A."/>
            <person name="Boulygina E."/>
            <person name="Tsygankova S."/>
            <person name="Khrameeva E."/>
            <person name="Chekanov N."/>
            <person name="Fan G."/>
            <person name="Xiao A."/>
            <person name="Zhang H."/>
            <person name="Xu X."/>
            <person name="Yang H."/>
            <person name="Solovyev V."/>
            <person name="Lee S.M."/>
            <person name="Liu X."/>
            <person name="Afonnikov D.A."/>
            <person name="Skryabin K.G."/>
        </authorList>
    </citation>
    <scope>NUCLEOTIDE SEQUENCE [LARGE SCALE GENOMIC DNA]</scope>
    <source>
        <strain evidence="6">AK-0245</strain>
        <tissue evidence="6">Whole organism</tissue>
    </source>
</reference>
<dbReference type="AlphaFoldDB" id="A0A4S2LF21"/>
<evidence type="ECO:0000256" key="1">
    <source>
        <dbReference type="ARBA" id="ARBA00022741"/>
    </source>
</evidence>
<dbReference type="GO" id="GO:0005829">
    <property type="term" value="C:cytosol"/>
    <property type="evidence" value="ECO:0007669"/>
    <property type="project" value="TreeGrafter"/>
</dbReference>
<dbReference type="GO" id="GO:0003676">
    <property type="term" value="F:nucleic acid binding"/>
    <property type="evidence" value="ECO:0007669"/>
    <property type="project" value="InterPro"/>
</dbReference>
<keyword evidence="4" id="KW-0067">ATP-binding</keyword>
<dbReference type="PROSITE" id="PS51192">
    <property type="entry name" value="HELICASE_ATP_BIND_1"/>
    <property type="match status" value="1"/>
</dbReference>
<evidence type="ECO:0000313" key="7">
    <source>
        <dbReference type="Proteomes" id="UP000308267"/>
    </source>
</evidence>
<evidence type="ECO:0000256" key="2">
    <source>
        <dbReference type="ARBA" id="ARBA00022801"/>
    </source>
</evidence>
<dbReference type="InterPro" id="IPR011545">
    <property type="entry name" value="DEAD/DEAH_box_helicase_dom"/>
</dbReference>
<feature type="domain" description="Helicase ATP-binding" evidence="5">
    <location>
        <begin position="1"/>
        <end position="71"/>
    </location>
</feature>
<keyword evidence="2" id="KW-0378">Hydrolase</keyword>
<dbReference type="GO" id="GO:0016787">
    <property type="term" value="F:hydrolase activity"/>
    <property type="evidence" value="ECO:0007669"/>
    <property type="project" value="UniProtKB-KW"/>
</dbReference>
<evidence type="ECO:0000256" key="3">
    <source>
        <dbReference type="ARBA" id="ARBA00022806"/>
    </source>
</evidence>
<protein>
    <recommendedName>
        <fullName evidence="5">Helicase ATP-binding domain-containing protein</fullName>
    </recommendedName>
</protein>
<dbReference type="GO" id="GO:0003724">
    <property type="term" value="F:RNA helicase activity"/>
    <property type="evidence" value="ECO:0007669"/>
    <property type="project" value="TreeGrafter"/>
</dbReference>
<gene>
    <name evidence="6" type="ORF">CRM22_007660</name>
</gene>